<protein>
    <submittedName>
        <fullName evidence="7">ABC-2 family transporter protein</fullName>
    </submittedName>
</protein>
<dbReference type="InterPro" id="IPR017500">
    <property type="entry name" value="Phage_infect_YhgE_N"/>
</dbReference>
<dbReference type="Pfam" id="PF12698">
    <property type="entry name" value="ABC2_membrane_3"/>
    <property type="match status" value="1"/>
</dbReference>
<name>A0A7Y0EV11_9BIFI</name>
<dbReference type="EMBL" id="JAAIIF010000018">
    <property type="protein sequence ID" value="NMM96929.1"/>
    <property type="molecule type" value="Genomic_DNA"/>
</dbReference>
<dbReference type="NCBIfam" id="TIGR03062">
    <property type="entry name" value="pip_yhgE_Cterm"/>
    <property type="match status" value="1"/>
</dbReference>
<evidence type="ECO:0000256" key="4">
    <source>
        <dbReference type="ARBA" id="ARBA00023136"/>
    </source>
</evidence>
<feature type="transmembrane region" description="Helical" evidence="5">
    <location>
        <begin position="602"/>
        <end position="625"/>
    </location>
</feature>
<evidence type="ECO:0000313" key="7">
    <source>
        <dbReference type="EMBL" id="NMM96929.1"/>
    </source>
</evidence>
<reference evidence="7 8" key="1">
    <citation type="submission" date="2020-02" db="EMBL/GenBank/DDBJ databases">
        <title>Characterization of phylogenetic diversity of novel bifidobacterial species isolated in Czech ZOOs.</title>
        <authorList>
            <person name="Lugli G.A."/>
            <person name="Vera N.B."/>
            <person name="Ventura M."/>
        </authorList>
    </citation>
    <scope>NUCLEOTIDE SEQUENCE [LARGE SCALE GENOMIC DNA]</scope>
    <source>
        <strain evidence="7 8">DSM 109960</strain>
    </source>
</reference>
<gene>
    <name evidence="7" type="ORF">G1C98_1667</name>
</gene>
<dbReference type="RefSeq" id="WP_169080805.1">
    <property type="nucleotide sequence ID" value="NZ_JAAIIF010000018.1"/>
</dbReference>
<dbReference type="InterPro" id="IPR051328">
    <property type="entry name" value="T7SS_ABC-Transporter"/>
</dbReference>
<dbReference type="Gene3D" id="3.40.1710.10">
    <property type="entry name" value="abc type-2 transporter like domain"/>
    <property type="match status" value="1"/>
</dbReference>
<feature type="transmembrane region" description="Helical" evidence="5">
    <location>
        <begin position="537"/>
        <end position="555"/>
    </location>
</feature>
<organism evidence="7 8">
    <name type="scientific">Bifidobacterium erythrocebi</name>
    <dbReference type="NCBI Taxonomy" id="2675325"/>
    <lineage>
        <taxon>Bacteria</taxon>
        <taxon>Bacillati</taxon>
        <taxon>Actinomycetota</taxon>
        <taxon>Actinomycetes</taxon>
        <taxon>Bifidobacteriales</taxon>
        <taxon>Bifidobacteriaceae</taxon>
        <taxon>Bifidobacterium</taxon>
    </lineage>
</organism>
<dbReference type="GO" id="GO:0016020">
    <property type="term" value="C:membrane"/>
    <property type="evidence" value="ECO:0007669"/>
    <property type="project" value="UniProtKB-SubCell"/>
</dbReference>
<evidence type="ECO:0000313" key="8">
    <source>
        <dbReference type="Proteomes" id="UP000529710"/>
    </source>
</evidence>
<dbReference type="PANTHER" id="PTHR43077:SF10">
    <property type="entry name" value="TRANSPORT PERMEASE PROTEIN"/>
    <property type="match status" value="1"/>
</dbReference>
<dbReference type="Gene3D" id="3.90.20.10">
    <property type="match status" value="1"/>
</dbReference>
<comment type="subcellular location">
    <subcellularLocation>
        <location evidence="1">Membrane</location>
        <topology evidence="1">Multi-pass membrane protein</topology>
    </subcellularLocation>
</comment>
<keyword evidence="3 5" id="KW-1133">Transmembrane helix</keyword>
<dbReference type="InterPro" id="IPR017501">
    <property type="entry name" value="Phage_infect_YhgE_C"/>
</dbReference>
<dbReference type="GO" id="GO:0140359">
    <property type="term" value="F:ABC-type transporter activity"/>
    <property type="evidence" value="ECO:0007669"/>
    <property type="project" value="InterPro"/>
</dbReference>
<evidence type="ECO:0000259" key="6">
    <source>
        <dbReference type="Pfam" id="PF12698"/>
    </source>
</evidence>
<keyword evidence="4 5" id="KW-0472">Membrane</keyword>
<evidence type="ECO:0000256" key="2">
    <source>
        <dbReference type="ARBA" id="ARBA00022692"/>
    </source>
</evidence>
<dbReference type="NCBIfam" id="TIGR03061">
    <property type="entry name" value="pip_yhgE_Nterm"/>
    <property type="match status" value="1"/>
</dbReference>
<proteinExistence type="predicted"/>
<comment type="caution">
    <text evidence="7">The sequence shown here is derived from an EMBL/GenBank/DDBJ whole genome shotgun (WGS) entry which is preliminary data.</text>
</comment>
<dbReference type="PANTHER" id="PTHR43077">
    <property type="entry name" value="TRANSPORT PERMEASE YVFS-RELATED"/>
    <property type="match status" value="1"/>
</dbReference>
<evidence type="ECO:0000256" key="5">
    <source>
        <dbReference type="SAM" id="Phobius"/>
    </source>
</evidence>
<accession>A0A7Y0EV11</accession>
<dbReference type="InterPro" id="IPR013525">
    <property type="entry name" value="ABC2_TM"/>
</dbReference>
<keyword evidence="8" id="KW-1185">Reference proteome</keyword>
<dbReference type="Proteomes" id="UP000529710">
    <property type="component" value="Unassembled WGS sequence"/>
</dbReference>
<feature type="transmembrane region" description="Helical" evidence="5">
    <location>
        <begin position="631"/>
        <end position="650"/>
    </location>
</feature>
<feature type="transmembrane region" description="Helical" evidence="5">
    <location>
        <begin position="662"/>
        <end position="681"/>
    </location>
</feature>
<feature type="transmembrane region" description="Helical" evidence="5">
    <location>
        <begin position="20"/>
        <end position="38"/>
    </location>
</feature>
<dbReference type="AlphaFoldDB" id="A0A7Y0EV11"/>
<sequence>MKLIWGIFKRDMCHATRNVIAVIVSMGLVVVPALYAWFNIAASWDPYGNTKALKVAVANTDAGYKSDLVPVRINVGETIISTLRANDQLDWQFVGSSEAIDGVKSGEYYAAIVIPKRFSADMMTLFSPDIKHAQLQYYLNEKINPIAPHITDQGATTVANTIDKTFAKTIAQVGLDVASSVLRYSKSPQMAQYMENLNGNLNTMVNTLTGASQQVTSYSQLLGSANDIVDSTNKLLKSTTSAGKQAKNALRQGKSGATSLTTAGKDVTASVNSALNQMSGALDTVSGKVNKSFDALGQDAAEASKQLKTLSEQVSEGESVYDTYTASLQHMRESVEQLPDGDEAKQPLLDVIDREITLLANAKDDTQKLAQRLDDASKQVTQDTTSAQQSRTEILGQITSAQQSITNVRDDYSANVKPKIDALASSVSTLITQTTSMINQLSGTADDLTDVTGTVGSNVSSIQSTLAAVAKKLDSSATTVKTLIAKLNSSNNGADNSDELKSLTKSNASTLSTLISAPVALHRVAIYPIANYGSAMAPFYTILSIWVGAIILCAMMKVSISDREKAHVLGLGDSLPPLAGPAGPGNASRWGLRLHHEYFGRYAIFLLLALLQGTLVCLGDMYFLGVQANHALQFLAVGWLSALVFSNIVYTLTVSFGDIGKAIAVVLLVMQVAGSGGTFPIETLPKFFQMLYPFLPFPHAIDAMHAAMAGSYGNEYLLDMVYLALFLIPSLLLGLVLRKPVIRLNNWIIRNLESTKVM</sequence>
<keyword evidence="2 5" id="KW-0812">Transmembrane</keyword>
<feature type="transmembrane region" description="Helical" evidence="5">
    <location>
        <begin position="720"/>
        <end position="737"/>
    </location>
</feature>
<evidence type="ECO:0000256" key="1">
    <source>
        <dbReference type="ARBA" id="ARBA00004141"/>
    </source>
</evidence>
<feature type="domain" description="ABC-2 type transporter transmembrane" evidence="6">
    <location>
        <begin position="598"/>
        <end position="735"/>
    </location>
</feature>
<evidence type="ECO:0000256" key="3">
    <source>
        <dbReference type="ARBA" id="ARBA00022989"/>
    </source>
</evidence>